<sequence>MNLGFTGGLFQDGGVVGVETKNEFHFPHGMSHLVPESQGDPSVGLEQFPSGDFNGNGSGTNHLSNNLTEWQNSEIRGLTQAGIQCLLDSWLSLAKNPIEGKSLFFFLRLSSWDHNPLVINTLHRSCIGLPISL</sequence>
<proteinExistence type="predicted"/>
<evidence type="ECO:0000313" key="1">
    <source>
        <dbReference type="EMBL" id="CAG7729444.1"/>
    </source>
</evidence>
<comment type="caution">
    <text evidence="1">The sequence shown here is derived from an EMBL/GenBank/DDBJ whole genome shotgun (WGS) entry which is preliminary data.</text>
</comment>
<dbReference type="Proteomes" id="UP000708208">
    <property type="component" value="Unassembled WGS sequence"/>
</dbReference>
<accession>A0A8J2K4J3</accession>
<protein>
    <submittedName>
        <fullName evidence="1">Uncharacterized protein</fullName>
    </submittedName>
</protein>
<dbReference type="AlphaFoldDB" id="A0A8J2K4J3"/>
<evidence type="ECO:0000313" key="2">
    <source>
        <dbReference type="Proteomes" id="UP000708208"/>
    </source>
</evidence>
<name>A0A8J2K4J3_9HEXA</name>
<reference evidence="1" key="1">
    <citation type="submission" date="2021-06" db="EMBL/GenBank/DDBJ databases">
        <authorList>
            <person name="Hodson N. C."/>
            <person name="Mongue J. A."/>
            <person name="Jaron S. K."/>
        </authorList>
    </citation>
    <scope>NUCLEOTIDE SEQUENCE</scope>
</reference>
<organism evidence="1 2">
    <name type="scientific">Allacma fusca</name>
    <dbReference type="NCBI Taxonomy" id="39272"/>
    <lineage>
        <taxon>Eukaryota</taxon>
        <taxon>Metazoa</taxon>
        <taxon>Ecdysozoa</taxon>
        <taxon>Arthropoda</taxon>
        <taxon>Hexapoda</taxon>
        <taxon>Collembola</taxon>
        <taxon>Symphypleona</taxon>
        <taxon>Sminthuridae</taxon>
        <taxon>Allacma</taxon>
    </lineage>
</organism>
<keyword evidence="2" id="KW-1185">Reference proteome</keyword>
<gene>
    <name evidence="1" type="ORF">AFUS01_LOCUS18157</name>
</gene>
<dbReference type="EMBL" id="CAJVCH010178511">
    <property type="protein sequence ID" value="CAG7729444.1"/>
    <property type="molecule type" value="Genomic_DNA"/>
</dbReference>